<name>A0ABS5PXP7_9PSED</name>
<protein>
    <submittedName>
        <fullName evidence="3">DUF2254 domain-containing protein</fullName>
    </submittedName>
</protein>
<feature type="transmembrane region" description="Helical" evidence="2">
    <location>
        <begin position="20"/>
        <end position="40"/>
    </location>
</feature>
<dbReference type="EMBL" id="JADPMV010000001">
    <property type="protein sequence ID" value="MBS7660858.1"/>
    <property type="molecule type" value="Genomic_DNA"/>
</dbReference>
<dbReference type="Proteomes" id="UP001196601">
    <property type="component" value="Unassembled WGS sequence"/>
</dbReference>
<feature type="transmembrane region" description="Helical" evidence="2">
    <location>
        <begin position="115"/>
        <end position="132"/>
    </location>
</feature>
<dbReference type="RefSeq" id="WP_213638219.1">
    <property type="nucleotide sequence ID" value="NZ_JADPMV010000001.1"/>
</dbReference>
<comment type="caution">
    <text evidence="3">The sequence shown here is derived from an EMBL/GenBank/DDBJ whole genome shotgun (WGS) entry which is preliminary data.</text>
</comment>
<evidence type="ECO:0000313" key="3">
    <source>
        <dbReference type="EMBL" id="MBS7660858.1"/>
    </source>
</evidence>
<sequence length="451" mass="49890">MVQPSNLLFRAYQRTVHSLAFYPTLIALGFLLLCLLNIAIEYQPWLLVLKARLDIGLVKNADNARLILGTLVAGIMSLMVFSFSMVMVVLNNAAAALSPRVIPGLISSKGHQKTLGFYLGTILYALLLITTIEQQGDERVPSLGVLVTLGLGIACLGLFVQFIRSISQSIQVEYILNNLYCTTLDKLGGCERKLLDCRQPPRWPVAAGWAQVEARRSGYFKELNVVTLNALLEEHDLRMAVLVHRGFFVMAGHPLFKLDRPVDEALQQQLLDCFDFFVEQYASSHYVFGCKHISEIAVKALSPGINDPGTALTAIDMLCVLFSKRMALPDLDVMPLADQAPRLFFLELPLDQLLQLVFGPLRTYGGADPQVLSGLLQAYKNLLYQQPSARHKADLVRHAQSVLETADRHIANRRDREELNAMVERFNQAAGATPPALAPLKMEAAPGDNAP</sequence>
<dbReference type="Pfam" id="PF10011">
    <property type="entry name" value="DUF2254"/>
    <property type="match status" value="1"/>
</dbReference>
<keyword evidence="2" id="KW-0812">Transmembrane</keyword>
<gene>
    <name evidence="3" type="ORF">I0D00_02690</name>
</gene>
<accession>A0ABS5PXP7</accession>
<evidence type="ECO:0000256" key="1">
    <source>
        <dbReference type="SAM" id="MobiDB-lite"/>
    </source>
</evidence>
<evidence type="ECO:0000256" key="2">
    <source>
        <dbReference type="SAM" id="Phobius"/>
    </source>
</evidence>
<evidence type="ECO:0000313" key="4">
    <source>
        <dbReference type="Proteomes" id="UP001196601"/>
    </source>
</evidence>
<reference evidence="3 4" key="1">
    <citation type="journal article" date="2021" name="Syst. Appl. Microbiol.">
        <title>Pseudomonas lalucatii sp. nov. isolated from Vallgornera, a karstic cave in Mallorca, Western Mediterranean.</title>
        <authorList>
            <person name="Busquets A."/>
            <person name="Mulet M."/>
            <person name="Gomila M."/>
            <person name="Garcia-Valdes E."/>
        </authorList>
    </citation>
    <scope>NUCLEOTIDE SEQUENCE [LARGE SCALE GENOMIC DNA]</scope>
    <source>
        <strain evidence="3 4">R1b54</strain>
    </source>
</reference>
<dbReference type="InterPro" id="IPR018723">
    <property type="entry name" value="DUF2254_membrane"/>
</dbReference>
<feature type="transmembrane region" description="Helical" evidence="2">
    <location>
        <begin position="66"/>
        <end position="94"/>
    </location>
</feature>
<feature type="region of interest" description="Disordered" evidence="1">
    <location>
        <begin position="432"/>
        <end position="451"/>
    </location>
</feature>
<organism evidence="3 4">
    <name type="scientific">Pseudomonas lalucatii</name>
    <dbReference type="NCBI Taxonomy" id="1424203"/>
    <lineage>
        <taxon>Bacteria</taxon>
        <taxon>Pseudomonadati</taxon>
        <taxon>Pseudomonadota</taxon>
        <taxon>Gammaproteobacteria</taxon>
        <taxon>Pseudomonadales</taxon>
        <taxon>Pseudomonadaceae</taxon>
        <taxon>Pseudomonas</taxon>
    </lineage>
</organism>
<feature type="transmembrane region" description="Helical" evidence="2">
    <location>
        <begin position="144"/>
        <end position="163"/>
    </location>
</feature>
<keyword evidence="4" id="KW-1185">Reference proteome</keyword>
<proteinExistence type="predicted"/>
<keyword evidence="2" id="KW-0472">Membrane</keyword>
<keyword evidence="2" id="KW-1133">Transmembrane helix</keyword>